<evidence type="ECO:0000256" key="1">
    <source>
        <dbReference type="SAM" id="Phobius"/>
    </source>
</evidence>
<evidence type="ECO:0000313" key="2">
    <source>
        <dbReference type="EMBL" id="EUJ30220.1"/>
    </source>
</evidence>
<dbReference type="AlphaFoldDB" id="W7BZD4"/>
<name>W7BZD4_9LIST</name>
<keyword evidence="3" id="KW-1185">Reference proteome</keyword>
<feature type="transmembrane region" description="Helical" evidence="1">
    <location>
        <begin position="93"/>
        <end position="111"/>
    </location>
</feature>
<dbReference type="STRING" id="1265820.PCORN_08947"/>
<dbReference type="PATRIC" id="fig|1265820.5.peg.1748"/>
<organism evidence="2 3">
    <name type="scientific">Listeria cornellensis FSL F6-0969</name>
    <dbReference type="NCBI Taxonomy" id="1265820"/>
    <lineage>
        <taxon>Bacteria</taxon>
        <taxon>Bacillati</taxon>
        <taxon>Bacillota</taxon>
        <taxon>Bacilli</taxon>
        <taxon>Bacillales</taxon>
        <taxon>Listeriaceae</taxon>
        <taxon>Listeria</taxon>
    </lineage>
</organism>
<dbReference type="EMBL" id="AODE01000018">
    <property type="protein sequence ID" value="EUJ30220.1"/>
    <property type="molecule type" value="Genomic_DNA"/>
</dbReference>
<accession>W7BZD4</accession>
<dbReference type="RefSeq" id="WP_036079129.1">
    <property type="nucleotide sequence ID" value="NZ_AODE01000018.1"/>
</dbReference>
<reference evidence="2 3" key="1">
    <citation type="journal article" date="2014" name="Int. J. Syst. Evol. Microbiol.">
        <title>Listeria floridensis sp. nov., Listeria aquatica sp. nov., Listeria cornellensis sp. nov., Listeria riparia sp. nov. and Listeria grandensis sp. nov., from agricultural and natural environments.</title>
        <authorList>
            <person name="den Bakker H.C."/>
            <person name="Warchocki S."/>
            <person name="Wright E.M."/>
            <person name="Allred A.F."/>
            <person name="Ahlstrom C."/>
            <person name="Manuel C.S."/>
            <person name="Stasiewicz M.J."/>
            <person name="Burrell A."/>
            <person name="Roof S."/>
            <person name="Strawn L."/>
            <person name="Fortes E.D."/>
            <person name="Nightingale K.K."/>
            <person name="Kephart D."/>
            <person name="Wiedmann M."/>
        </authorList>
    </citation>
    <scope>NUCLEOTIDE SEQUENCE [LARGE SCALE GENOMIC DNA]</scope>
    <source>
        <strain evidence="3">FSL F6-969</strain>
    </source>
</reference>
<gene>
    <name evidence="2" type="ORF">PCORN_08947</name>
</gene>
<feature type="transmembrane region" description="Helical" evidence="1">
    <location>
        <begin position="12"/>
        <end position="32"/>
    </location>
</feature>
<evidence type="ECO:0000313" key="3">
    <source>
        <dbReference type="Proteomes" id="UP000019254"/>
    </source>
</evidence>
<keyword evidence="1" id="KW-1133">Transmembrane helix</keyword>
<feature type="transmembrane region" description="Helical" evidence="1">
    <location>
        <begin position="52"/>
        <end position="73"/>
    </location>
</feature>
<keyword evidence="1" id="KW-0472">Membrane</keyword>
<sequence>MYVKTTQVTKAIGSTLLLSVLAQLLGLVRNILLAKDFGTGEIMNAFLLANTYTNLISNIAVSAIAVVLIPYLAQVHKDTDKGIILQTYMTSMLLLVALLCFGIVVIGYFSFPIISDRSELTFWLMLLLLIIPFF</sequence>
<comment type="caution">
    <text evidence="2">The sequence shown here is derived from an EMBL/GenBank/DDBJ whole genome shotgun (WGS) entry which is preliminary data.</text>
</comment>
<protein>
    <submittedName>
        <fullName evidence="2">Peptidoglycan lipid II flippase MurJ</fullName>
    </submittedName>
</protein>
<proteinExistence type="predicted"/>
<keyword evidence="1" id="KW-0812">Transmembrane</keyword>
<dbReference type="OrthoDB" id="9948599at2"/>
<dbReference type="Proteomes" id="UP000019254">
    <property type="component" value="Unassembled WGS sequence"/>
</dbReference>